<evidence type="ECO:0000256" key="6">
    <source>
        <dbReference type="SAM" id="Phobius"/>
    </source>
</evidence>
<dbReference type="PANTHER" id="PTHR34820">
    <property type="entry name" value="INNER MEMBRANE PROTEIN YEBZ"/>
    <property type="match status" value="1"/>
</dbReference>
<feature type="transmembrane region" description="Helical" evidence="6">
    <location>
        <begin position="237"/>
        <end position="258"/>
    </location>
</feature>
<evidence type="ECO:0000256" key="4">
    <source>
        <dbReference type="ARBA" id="ARBA00022989"/>
    </source>
</evidence>
<dbReference type="RefSeq" id="WP_062803606.1">
    <property type="nucleotide sequence ID" value="NZ_CP014845.1"/>
</dbReference>
<feature type="transmembrane region" description="Helical" evidence="6">
    <location>
        <begin position="165"/>
        <end position="185"/>
    </location>
</feature>
<evidence type="ECO:0000313" key="9">
    <source>
        <dbReference type="Proteomes" id="UP000075238"/>
    </source>
</evidence>
<dbReference type="OrthoDB" id="6053803at2"/>
<proteinExistence type="predicted"/>
<dbReference type="STRING" id="1796606.A2G96_29125"/>
<keyword evidence="5 6" id="KW-0472">Membrane</keyword>
<dbReference type="PANTHER" id="PTHR34820:SF4">
    <property type="entry name" value="INNER MEMBRANE PROTEIN YEBZ"/>
    <property type="match status" value="1"/>
</dbReference>
<feature type="transmembrane region" description="Helical" evidence="6">
    <location>
        <begin position="290"/>
        <end position="309"/>
    </location>
</feature>
<dbReference type="GO" id="GO:0005886">
    <property type="term" value="C:plasma membrane"/>
    <property type="evidence" value="ECO:0007669"/>
    <property type="project" value="UniProtKB-SubCell"/>
</dbReference>
<sequence>MAQPEWLAAGLRLALYLDLALVFGLPLFCLYALQRDERSGSFARRCRALALGGAGVGIALSLLALVEMARAMTGASDYAALQAHVLAMIVTGTDFGVAWCVRVAALLLFVLAGMNLRRLHRLRAPCAVLAAYGGVALATLAWGGHGAMHDGAVRYLHLASDVTHLLAAGAWVGALAAFLLLAWPGSTPHGEALALLSRSANGFARIGTRIVALLVITGVLNYWLIVGPVLPEFAPMSYGGLLAAKLALFATMLGLAAANRFALAPRLEAAARMGEPGPALQAVRALRRSLLLEAGTAALVLALVAVLGMQSPTPA</sequence>
<protein>
    <submittedName>
        <fullName evidence="8">Copper resistance protein CopD</fullName>
    </submittedName>
</protein>
<accession>A0A142JUQ3</accession>
<dbReference type="NCBIfam" id="NF033808">
    <property type="entry name" value="copper_CopD"/>
    <property type="match status" value="1"/>
</dbReference>
<keyword evidence="3 6" id="KW-0812">Transmembrane</keyword>
<evidence type="ECO:0000313" key="8">
    <source>
        <dbReference type="EMBL" id="AMR81815.1"/>
    </source>
</evidence>
<dbReference type="InterPro" id="IPR047689">
    <property type="entry name" value="CopD"/>
</dbReference>
<dbReference type="Pfam" id="PF05425">
    <property type="entry name" value="CopD"/>
    <property type="match status" value="1"/>
</dbReference>
<feature type="transmembrane region" description="Helical" evidence="6">
    <location>
        <begin position="206"/>
        <end position="225"/>
    </location>
</feature>
<evidence type="ECO:0000256" key="5">
    <source>
        <dbReference type="ARBA" id="ARBA00023136"/>
    </source>
</evidence>
<dbReference type="Proteomes" id="UP000075238">
    <property type="component" value="Chromosome 2"/>
</dbReference>
<comment type="subcellular location">
    <subcellularLocation>
        <location evidence="1">Cell membrane</location>
        <topology evidence="1">Multi-pass membrane protein</topology>
    </subcellularLocation>
</comment>
<keyword evidence="2" id="KW-1003">Cell membrane</keyword>
<feature type="transmembrane region" description="Helical" evidence="6">
    <location>
        <begin position="13"/>
        <end position="34"/>
    </location>
</feature>
<reference evidence="8 9" key="1">
    <citation type="submission" date="2016-03" db="EMBL/GenBank/DDBJ databases">
        <title>Complete genome sequence of a novel chlorpyrifos degrading bacterium, Cupriavidus nantongensis sp. X1.</title>
        <authorList>
            <person name="Fang L."/>
        </authorList>
    </citation>
    <scope>NUCLEOTIDE SEQUENCE [LARGE SCALE GENOMIC DNA]</scope>
    <source>
        <strain evidence="8 9">X1</strain>
    </source>
</reference>
<evidence type="ECO:0000256" key="3">
    <source>
        <dbReference type="ARBA" id="ARBA00022692"/>
    </source>
</evidence>
<name>A0A142JUQ3_9BURK</name>
<evidence type="ECO:0000256" key="1">
    <source>
        <dbReference type="ARBA" id="ARBA00004651"/>
    </source>
</evidence>
<evidence type="ECO:0000259" key="7">
    <source>
        <dbReference type="Pfam" id="PF05425"/>
    </source>
</evidence>
<dbReference type="InterPro" id="IPR032694">
    <property type="entry name" value="CopC/D"/>
</dbReference>
<gene>
    <name evidence="8" type="ORF">A2G96_29125</name>
</gene>
<dbReference type="KEGG" id="cnan:A2G96_29125"/>
<feature type="transmembrane region" description="Helical" evidence="6">
    <location>
        <begin position="86"/>
        <end position="112"/>
    </location>
</feature>
<evidence type="ECO:0000256" key="2">
    <source>
        <dbReference type="ARBA" id="ARBA00022475"/>
    </source>
</evidence>
<keyword evidence="4 6" id="KW-1133">Transmembrane helix</keyword>
<dbReference type="AlphaFoldDB" id="A0A142JUQ3"/>
<organism evidence="8 9">
    <name type="scientific">Cupriavidus nantongensis</name>
    <dbReference type="NCBI Taxonomy" id="1796606"/>
    <lineage>
        <taxon>Bacteria</taxon>
        <taxon>Pseudomonadati</taxon>
        <taxon>Pseudomonadota</taxon>
        <taxon>Betaproteobacteria</taxon>
        <taxon>Burkholderiales</taxon>
        <taxon>Burkholderiaceae</taxon>
        <taxon>Cupriavidus</taxon>
    </lineage>
</organism>
<dbReference type="EMBL" id="CP014845">
    <property type="protein sequence ID" value="AMR81815.1"/>
    <property type="molecule type" value="Genomic_DNA"/>
</dbReference>
<feature type="domain" description="Copper resistance protein D" evidence="7">
    <location>
        <begin position="200"/>
        <end position="307"/>
    </location>
</feature>
<keyword evidence="9" id="KW-1185">Reference proteome</keyword>
<feature type="transmembrane region" description="Helical" evidence="6">
    <location>
        <begin position="124"/>
        <end position="145"/>
    </location>
</feature>
<feature type="transmembrane region" description="Helical" evidence="6">
    <location>
        <begin position="46"/>
        <end position="66"/>
    </location>
</feature>
<dbReference type="InterPro" id="IPR008457">
    <property type="entry name" value="Cu-R_CopD_dom"/>
</dbReference>
<dbReference type="GO" id="GO:0006825">
    <property type="term" value="P:copper ion transport"/>
    <property type="evidence" value="ECO:0007669"/>
    <property type="project" value="InterPro"/>
</dbReference>